<evidence type="ECO:0000256" key="7">
    <source>
        <dbReference type="ARBA" id="ARBA00023136"/>
    </source>
</evidence>
<evidence type="ECO:0000256" key="10">
    <source>
        <dbReference type="HAMAP-Rule" id="MF_02078"/>
    </source>
</evidence>
<keyword evidence="5 10" id="KW-0573">Peptidoglycan synthesis</keyword>
<keyword evidence="10 11" id="KW-0961">Cell wall biogenesis/degradation</keyword>
<dbReference type="PRINTS" id="PR01806">
    <property type="entry name" value="VIRFACTRMVIN"/>
</dbReference>
<dbReference type="GO" id="GO:0071555">
    <property type="term" value="P:cell wall organization"/>
    <property type="evidence" value="ECO:0007669"/>
    <property type="project" value="UniProtKB-UniRule"/>
</dbReference>
<name>A0A0R2UBN7_9GAMM</name>
<dbReference type="UniPathway" id="UPA00219"/>
<feature type="transmembrane region" description="Helical" evidence="10">
    <location>
        <begin position="90"/>
        <end position="121"/>
    </location>
</feature>
<dbReference type="InterPro" id="IPR004268">
    <property type="entry name" value="MurJ"/>
</dbReference>
<dbReference type="PANTHER" id="PTHR47019:SF1">
    <property type="entry name" value="LIPID II FLIPPASE MURJ"/>
    <property type="match status" value="1"/>
</dbReference>
<feature type="transmembrane region" description="Helical" evidence="10">
    <location>
        <begin position="133"/>
        <end position="154"/>
    </location>
</feature>
<evidence type="ECO:0000313" key="13">
    <source>
        <dbReference type="Proteomes" id="UP000051027"/>
    </source>
</evidence>
<keyword evidence="4 10" id="KW-0133">Cell shape</keyword>
<dbReference type="GO" id="GO:0009252">
    <property type="term" value="P:peptidoglycan biosynthetic process"/>
    <property type="evidence" value="ECO:0007669"/>
    <property type="project" value="UniProtKB-UniRule"/>
</dbReference>
<organism evidence="12 13">
    <name type="scientific">SAR86 cluster bacterium BACL1 MAG-120820-bin45</name>
    <dbReference type="NCBI Taxonomy" id="1655612"/>
    <lineage>
        <taxon>Bacteria</taxon>
        <taxon>Pseudomonadati</taxon>
        <taxon>Pseudomonadota</taxon>
        <taxon>Gammaproteobacteria</taxon>
        <taxon>SAR86 cluster</taxon>
    </lineage>
</organism>
<accession>A0A0R2UBN7</accession>
<evidence type="ECO:0000313" key="12">
    <source>
        <dbReference type="EMBL" id="KRO94723.1"/>
    </source>
</evidence>
<dbReference type="CDD" id="cd13123">
    <property type="entry name" value="MATE_MurJ_like"/>
    <property type="match status" value="1"/>
</dbReference>
<dbReference type="PIRSF" id="PIRSF002869">
    <property type="entry name" value="MviN"/>
    <property type="match status" value="1"/>
</dbReference>
<keyword evidence="10 11" id="KW-0813">Transport</keyword>
<dbReference type="GO" id="GO:0034204">
    <property type="term" value="P:lipid translocation"/>
    <property type="evidence" value="ECO:0007669"/>
    <property type="project" value="TreeGrafter"/>
</dbReference>
<comment type="caution">
    <text evidence="12">The sequence shown here is derived from an EMBL/GenBank/DDBJ whole genome shotgun (WGS) entry which is preliminary data.</text>
</comment>
<feature type="transmembrane region" description="Helical" evidence="10">
    <location>
        <begin position="359"/>
        <end position="378"/>
    </location>
</feature>
<evidence type="ECO:0000256" key="1">
    <source>
        <dbReference type="ARBA" id="ARBA00004651"/>
    </source>
</evidence>
<dbReference type="EMBL" id="LICS01000078">
    <property type="protein sequence ID" value="KRO94723.1"/>
    <property type="molecule type" value="Genomic_DNA"/>
</dbReference>
<comment type="subcellular location">
    <subcellularLocation>
        <location evidence="10">Cell inner membrane</location>
        <topology evidence="10">Multi-pass membrane protein</topology>
    </subcellularLocation>
    <subcellularLocation>
        <location evidence="1">Cell membrane</location>
        <topology evidence="1">Multi-pass membrane protein</topology>
    </subcellularLocation>
</comment>
<dbReference type="Proteomes" id="UP000051027">
    <property type="component" value="Unassembled WGS sequence"/>
</dbReference>
<dbReference type="InterPro" id="IPR051050">
    <property type="entry name" value="Lipid_II_flippase_MurJ/MviN"/>
</dbReference>
<feature type="transmembrane region" description="Helical" evidence="10">
    <location>
        <begin position="486"/>
        <end position="509"/>
    </location>
</feature>
<protein>
    <recommendedName>
        <fullName evidence="10">Probable lipid II flippase MurJ</fullName>
    </recommendedName>
</protein>
<dbReference type="AlphaFoldDB" id="A0A0R2UBN7"/>
<feature type="transmembrane region" description="Helical" evidence="10">
    <location>
        <begin position="414"/>
        <end position="436"/>
    </location>
</feature>
<feature type="transmembrane region" description="Helical" evidence="10">
    <location>
        <begin position="320"/>
        <end position="339"/>
    </location>
</feature>
<feature type="transmembrane region" description="Helical" evidence="10">
    <location>
        <begin position="390"/>
        <end position="408"/>
    </location>
</feature>
<dbReference type="GO" id="GO:0008360">
    <property type="term" value="P:regulation of cell shape"/>
    <property type="evidence" value="ECO:0007669"/>
    <property type="project" value="UniProtKB-UniRule"/>
</dbReference>
<evidence type="ECO:0000256" key="8">
    <source>
        <dbReference type="ARBA" id="ARBA00060041"/>
    </source>
</evidence>
<feature type="transmembrane region" description="Helical" evidence="10">
    <location>
        <begin position="193"/>
        <end position="215"/>
    </location>
</feature>
<keyword evidence="3 10" id="KW-0812">Transmembrane</keyword>
<reference evidence="12 13" key="1">
    <citation type="submission" date="2015-10" db="EMBL/GenBank/DDBJ databases">
        <title>Metagenome-Assembled Genomes uncover a global brackish microbiome.</title>
        <authorList>
            <person name="Hugerth L.W."/>
            <person name="Larsson J."/>
            <person name="Alneberg J."/>
            <person name="Lindh M.V."/>
            <person name="Legrand C."/>
            <person name="Pinhassi J."/>
            <person name="Andersson A.F."/>
        </authorList>
    </citation>
    <scope>NUCLEOTIDE SEQUENCE [LARGE SCALE GENOMIC DNA]</scope>
    <source>
        <strain evidence="12">BACL1 MAG-120820-bin45</strain>
    </source>
</reference>
<gene>
    <name evidence="10" type="primary">murJ</name>
    <name evidence="12" type="ORF">ABS10_04245</name>
</gene>
<evidence type="ECO:0000256" key="5">
    <source>
        <dbReference type="ARBA" id="ARBA00022984"/>
    </source>
</evidence>
<evidence type="ECO:0000256" key="11">
    <source>
        <dbReference type="PIRNR" id="PIRNR002869"/>
    </source>
</evidence>
<feature type="transmembrane region" description="Helical" evidence="10">
    <location>
        <begin position="236"/>
        <end position="266"/>
    </location>
</feature>
<proteinExistence type="inferred from homology"/>
<feature type="transmembrane region" description="Helical" evidence="10">
    <location>
        <begin position="166"/>
        <end position="187"/>
    </location>
</feature>
<dbReference type="GO" id="GO:0005886">
    <property type="term" value="C:plasma membrane"/>
    <property type="evidence" value="ECO:0007669"/>
    <property type="project" value="UniProtKB-SubCell"/>
</dbReference>
<evidence type="ECO:0000256" key="3">
    <source>
        <dbReference type="ARBA" id="ARBA00022692"/>
    </source>
</evidence>
<dbReference type="HAMAP" id="MF_02078">
    <property type="entry name" value="MurJ_MviN"/>
    <property type="match status" value="1"/>
</dbReference>
<comment type="pathway">
    <text evidence="10">Cell wall biogenesis; peptidoglycan biosynthesis.</text>
</comment>
<sequence>MTASVERQSNLLSTLKVGGWTFASRVAGLVRDIFTTNLLGASVFHDIFVVVLKIPNVFRRFFAEGAFSQAFIPIYSEYLSKEDEDQGHQFLNALAGLMLTTLFIFTILALIFAPVFILIFAPGFYFENETQELAVNILRIMFPYLGLISLVAFASGIQNSHQKFSIPAATPLIFNFSLILAAAVVAPKMDVPVMALAWGVLLAGILQLLFQIAPLAALKKIPIPKLDFNNPGQQKFLILILPAILAGGIAQINLLVDTIFASLLITGSPTWLYVSDRLIQFPLGIFAIAIGTVLLPTLAKSFVQEDLAAFRSQLEKAFKLIVFLSIPSVIGLVLFAQPLLGTIFQRGAFLWTDVEQSSLSLIAFAAGLPFFMAMKVLVPAFFARQDTKTPMLIALFSLILNIVLNYFLAFHLQYGHLGLALASSIASVLSVTLLCVLLSKQKLISFQILVSSFAAKILVASMALILFLLFMSDASSFEMLTQTQRIINLLLVLLASMAIYFGSSSLLGIKAKDFK</sequence>
<feature type="transmembrane region" description="Helical" evidence="10">
    <location>
        <begin position="448"/>
        <end position="471"/>
    </location>
</feature>
<keyword evidence="6 10" id="KW-1133">Transmembrane helix</keyword>
<dbReference type="PANTHER" id="PTHR47019">
    <property type="entry name" value="LIPID II FLIPPASE MURJ"/>
    <property type="match status" value="1"/>
</dbReference>
<keyword evidence="2 10" id="KW-1003">Cell membrane</keyword>
<keyword evidence="7 10" id="KW-0472">Membrane</keyword>
<evidence type="ECO:0000256" key="9">
    <source>
        <dbReference type="ARBA" id="ARBA00061532"/>
    </source>
</evidence>
<keyword evidence="10" id="KW-0997">Cell inner membrane</keyword>
<dbReference type="NCBIfam" id="TIGR01695">
    <property type="entry name" value="murJ_mviN"/>
    <property type="match status" value="1"/>
</dbReference>
<dbReference type="Pfam" id="PF03023">
    <property type="entry name" value="MurJ"/>
    <property type="match status" value="1"/>
</dbReference>
<comment type="function">
    <text evidence="8 10 11">Involved in peptidoglycan biosynthesis. Transports lipid-linked peptidoglycan precursors from the inner to the outer leaflet of the cytoplasmic membrane.</text>
</comment>
<dbReference type="STRING" id="1655612.ABS10_04245"/>
<evidence type="ECO:0000256" key="6">
    <source>
        <dbReference type="ARBA" id="ARBA00022989"/>
    </source>
</evidence>
<feature type="transmembrane region" description="Helical" evidence="10">
    <location>
        <begin position="278"/>
        <end position="299"/>
    </location>
</feature>
<evidence type="ECO:0000256" key="2">
    <source>
        <dbReference type="ARBA" id="ARBA00022475"/>
    </source>
</evidence>
<evidence type="ECO:0000256" key="4">
    <source>
        <dbReference type="ARBA" id="ARBA00022960"/>
    </source>
</evidence>
<comment type="similarity">
    <text evidence="9 10 11">Belongs to the MurJ/MviN family.</text>
</comment>
<dbReference type="GO" id="GO:0015648">
    <property type="term" value="F:lipid-linked peptidoglycan transporter activity"/>
    <property type="evidence" value="ECO:0007669"/>
    <property type="project" value="UniProtKB-UniRule"/>
</dbReference>